<dbReference type="AlphaFoldDB" id="A0A815ICY2"/>
<dbReference type="Proteomes" id="UP000663845">
    <property type="component" value="Unassembled WGS sequence"/>
</dbReference>
<sequence>MKTLTNINVIFFIVYIYIITDKTHSASINDRDSNELVGTESEMNDENHSTENIVPHQGHPWFGKRRLDSAEKYFDWAGKTNRPMEYLRGKRFWIFTKKVENNFNHEAMRDANSSPNKGIWRSGIVGRRRR</sequence>
<name>A0A815ICY2_9BILA</name>
<dbReference type="EMBL" id="CAJNOG010000828">
    <property type="protein sequence ID" value="CAF1366445.1"/>
    <property type="molecule type" value="Genomic_DNA"/>
</dbReference>
<comment type="caution">
    <text evidence="1">The sequence shown here is derived from an EMBL/GenBank/DDBJ whole genome shotgun (WGS) entry which is preliminary data.</text>
</comment>
<dbReference type="Proteomes" id="UP000663844">
    <property type="component" value="Unassembled WGS sequence"/>
</dbReference>
<evidence type="ECO:0000313" key="2">
    <source>
        <dbReference type="EMBL" id="CAF3874952.1"/>
    </source>
</evidence>
<evidence type="ECO:0000313" key="1">
    <source>
        <dbReference type="EMBL" id="CAF1366445.1"/>
    </source>
</evidence>
<reference evidence="1" key="1">
    <citation type="submission" date="2021-02" db="EMBL/GenBank/DDBJ databases">
        <authorList>
            <person name="Nowell W R."/>
        </authorList>
    </citation>
    <scope>NUCLEOTIDE SEQUENCE</scope>
</reference>
<accession>A0A815ICY2</accession>
<dbReference type="EMBL" id="CAJOAZ010001936">
    <property type="protein sequence ID" value="CAF3874952.1"/>
    <property type="molecule type" value="Genomic_DNA"/>
</dbReference>
<proteinExistence type="predicted"/>
<organism evidence="1 3">
    <name type="scientific">Adineta steineri</name>
    <dbReference type="NCBI Taxonomy" id="433720"/>
    <lineage>
        <taxon>Eukaryota</taxon>
        <taxon>Metazoa</taxon>
        <taxon>Spiralia</taxon>
        <taxon>Gnathifera</taxon>
        <taxon>Rotifera</taxon>
        <taxon>Eurotatoria</taxon>
        <taxon>Bdelloidea</taxon>
        <taxon>Adinetida</taxon>
        <taxon>Adinetidae</taxon>
        <taxon>Adineta</taxon>
    </lineage>
</organism>
<gene>
    <name evidence="1" type="ORF">JYZ213_LOCUS35877</name>
    <name evidence="2" type="ORF">OXD698_LOCUS22570</name>
</gene>
<evidence type="ECO:0000313" key="3">
    <source>
        <dbReference type="Proteomes" id="UP000663845"/>
    </source>
</evidence>
<protein>
    <submittedName>
        <fullName evidence="1">Uncharacterized protein</fullName>
    </submittedName>
</protein>